<sequence length="53" mass="6122">KTWGELKILARSKLQSSSNYLEFLYYSRSVSCAVHTKHSVVEERVLHSTYSVC</sequence>
<accession>A0AAD7ZLJ6</accession>
<feature type="non-terminal residue" evidence="1">
    <location>
        <position position="53"/>
    </location>
</feature>
<dbReference type="AlphaFoldDB" id="A0AAD7ZLJ6"/>
<reference evidence="1" key="1">
    <citation type="journal article" date="2023" name="IScience">
        <title>Live-bearing cockroach genome reveals convergent evolutionary mechanisms linked to viviparity in insects and beyond.</title>
        <authorList>
            <person name="Fouks B."/>
            <person name="Harrison M.C."/>
            <person name="Mikhailova A.A."/>
            <person name="Marchal E."/>
            <person name="English S."/>
            <person name="Carruthers M."/>
            <person name="Jennings E.C."/>
            <person name="Chiamaka E.L."/>
            <person name="Frigard R.A."/>
            <person name="Pippel M."/>
            <person name="Attardo G.M."/>
            <person name="Benoit J.B."/>
            <person name="Bornberg-Bauer E."/>
            <person name="Tobe S.S."/>
        </authorList>
    </citation>
    <scope>NUCLEOTIDE SEQUENCE</scope>
    <source>
        <strain evidence="1">Stay&amp;Tobe</strain>
    </source>
</reference>
<keyword evidence="2" id="KW-1185">Reference proteome</keyword>
<protein>
    <submittedName>
        <fullName evidence="1">Uncharacterized protein</fullName>
    </submittedName>
</protein>
<organism evidence="1 2">
    <name type="scientific">Diploptera punctata</name>
    <name type="common">Pacific beetle cockroach</name>
    <dbReference type="NCBI Taxonomy" id="6984"/>
    <lineage>
        <taxon>Eukaryota</taxon>
        <taxon>Metazoa</taxon>
        <taxon>Ecdysozoa</taxon>
        <taxon>Arthropoda</taxon>
        <taxon>Hexapoda</taxon>
        <taxon>Insecta</taxon>
        <taxon>Pterygota</taxon>
        <taxon>Neoptera</taxon>
        <taxon>Polyneoptera</taxon>
        <taxon>Dictyoptera</taxon>
        <taxon>Blattodea</taxon>
        <taxon>Blaberoidea</taxon>
        <taxon>Blaberidae</taxon>
        <taxon>Diplopterinae</taxon>
        <taxon>Diploptera</taxon>
    </lineage>
</organism>
<evidence type="ECO:0000313" key="1">
    <source>
        <dbReference type="EMBL" id="KAJ9582939.1"/>
    </source>
</evidence>
<gene>
    <name evidence="1" type="ORF">L9F63_022700</name>
</gene>
<name>A0AAD7ZLJ6_DIPPU</name>
<dbReference type="EMBL" id="JASPKZ010007701">
    <property type="protein sequence ID" value="KAJ9582939.1"/>
    <property type="molecule type" value="Genomic_DNA"/>
</dbReference>
<feature type="non-terminal residue" evidence="1">
    <location>
        <position position="1"/>
    </location>
</feature>
<proteinExistence type="predicted"/>
<dbReference type="Proteomes" id="UP001233999">
    <property type="component" value="Unassembled WGS sequence"/>
</dbReference>
<reference evidence="1" key="2">
    <citation type="submission" date="2023-05" db="EMBL/GenBank/DDBJ databases">
        <authorList>
            <person name="Fouks B."/>
        </authorList>
    </citation>
    <scope>NUCLEOTIDE SEQUENCE</scope>
    <source>
        <strain evidence="1">Stay&amp;Tobe</strain>
        <tissue evidence="1">Testes</tissue>
    </source>
</reference>
<comment type="caution">
    <text evidence="1">The sequence shown here is derived from an EMBL/GenBank/DDBJ whole genome shotgun (WGS) entry which is preliminary data.</text>
</comment>
<evidence type="ECO:0000313" key="2">
    <source>
        <dbReference type="Proteomes" id="UP001233999"/>
    </source>
</evidence>